<dbReference type="Proteomes" id="UP001500713">
    <property type="component" value="Unassembled WGS sequence"/>
</dbReference>
<dbReference type="InterPro" id="IPR046880">
    <property type="entry name" value="TPR-S"/>
</dbReference>
<organism evidence="1 2">
    <name type="scientific">Parasphingorhabdus litoris</name>
    <dbReference type="NCBI Taxonomy" id="394733"/>
    <lineage>
        <taxon>Bacteria</taxon>
        <taxon>Pseudomonadati</taxon>
        <taxon>Pseudomonadota</taxon>
        <taxon>Alphaproteobacteria</taxon>
        <taxon>Sphingomonadales</taxon>
        <taxon>Sphingomonadaceae</taxon>
        <taxon>Parasphingorhabdus</taxon>
    </lineage>
</organism>
<proteinExistence type="predicted"/>
<protein>
    <recommendedName>
        <fullName evidence="3">DUF4071 domain-containing protein</fullName>
    </recommendedName>
</protein>
<name>A0ABN1AIU6_9SPHN</name>
<accession>A0ABN1AIU6</accession>
<keyword evidence="2" id="KW-1185">Reference proteome</keyword>
<evidence type="ECO:0000313" key="1">
    <source>
        <dbReference type="EMBL" id="GAA0477542.1"/>
    </source>
</evidence>
<evidence type="ECO:0008006" key="3">
    <source>
        <dbReference type="Google" id="ProtNLM"/>
    </source>
</evidence>
<dbReference type="RefSeq" id="WP_229954743.1">
    <property type="nucleotide sequence ID" value="NZ_BAAAEM010000002.1"/>
</dbReference>
<comment type="caution">
    <text evidence="1">The sequence shown here is derived from an EMBL/GenBank/DDBJ whole genome shotgun (WGS) entry which is preliminary data.</text>
</comment>
<dbReference type="Pfam" id="PF20308">
    <property type="entry name" value="TPR-S"/>
    <property type="match status" value="1"/>
</dbReference>
<dbReference type="EMBL" id="BAAAEM010000002">
    <property type="protein sequence ID" value="GAA0477542.1"/>
    <property type="molecule type" value="Genomic_DNA"/>
</dbReference>
<sequence>MTRTIPTTLSQILSLARAGSPGQAWALFVAEGWERETSDPKALTLKGRLLKDQAKAADGADRHRLYEKAAAAYVAAADIRTDSYPLINAAALALLGDDPARSAELAAQVLAMVDGDPDEGENAYWREATRAEALLLMGLEDQAQRSLAEGIARLPHAWEDHAATIGQFALILSEKNRDSSWLDRYRPPCSVHFSGMIRLQENDNGALRAIRNFIEEEQPGFAYGALAAGSDLLFAQAFLDHTDKNQTAAELHVILPFPIDQFRDLSVRPFGDEWLTKFDAALARAETIEILGLDDPPLELAVEIADRMAMGLAVRNARNLQSTAKAVTIAGASEKLPSQLTLWGDSGKELIVIEGKRKRTSVGEFEPEQTSQSLGTLIWISNSDSAEIMRLLGYNLTLHSQGKGHWFASNDQNQAYDLGMLIAQSKQEEVRVAMVYDIMDTGLPSQNLLRRAEVLASVSQSGVLITDQLGAMSLTLIGCAQSIEEIGELKTVWGSQPLWRIF</sequence>
<evidence type="ECO:0000313" key="2">
    <source>
        <dbReference type="Proteomes" id="UP001500713"/>
    </source>
</evidence>
<reference evidence="1 2" key="1">
    <citation type="journal article" date="2019" name="Int. J. Syst. Evol. Microbiol.">
        <title>The Global Catalogue of Microorganisms (GCM) 10K type strain sequencing project: providing services to taxonomists for standard genome sequencing and annotation.</title>
        <authorList>
            <consortium name="The Broad Institute Genomics Platform"/>
            <consortium name="The Broad Institute Genome Sequencing Center for Infectious Disease"/>
            <person name="Wu L."/>
            <person name="Ma J."/>
        </authorList>
    </citation>
    <scope>NUCLEOTIDE SEQUENCE [LARGE SCALE GENOMIC DNA]</scope>
    <source>
        <strain evidence="1 2">JCM 14162</strain>
    </source>
</reference>
<gene>
    <name evidence="1" type="ORF">GCM10009096_19300</name>
</gene>